<dbReference type="RefSeq" id="WP_107600381.1">
    <property type="nucleotide sequence ID" value="NZ_JBOILH010000003.1"/>
</dbReference>
<keyword evidence="1" id="KW-0812">Transmembrane</keyword>
<evidence type="ECO:0000313" key="3">
    <source>
        <dbReference type="Proteomes" id="UP000240859"/>
    </source>
</evidence>
<protein>
    <submittedName>
        <fullName evidence="2">Uncharacterized protein</fullName>
    </submittedName>
</protein>
<keyword evidence="3" id="KW-1185">Reference proteome</keyword>
<proteinExistence type="predicted"/>
<feature type="transmembrane region" description="Helical" evidence="1">
    <location>
        <begin position="45"/>
        <end position="65"/>
    </location>
</feature>
<dbReference type="EMBL" id="PZFR01000003">
    <property type="protein sequence ID" value="PTI70655.1"/>
    <property type="molecule type" value="Genomic_DNA"/>
</dbReference>
<gene>
    <name evidence="2" type="ORF">BU057_01420</name>
</gene>
<feature type="transmembrane region" description="Helical" evidence="1">
    <location>
        <begin position="6"/>
        <end position="24"/>
    </location>
</feature>
<organism evidence="2 3">
    <name type="scientific">Staphylococcus succinus</name>
    <dbReference type="NCBI Taxonomy" id="61015"/>
    <lineage>
        <taxon>Bacteria</taxon>
        <taxon>Bacillati</taxon>
        <taxon>Bacillota</taxon>
        <taxon>Bacilli</taxon>
        <taxon>Bacillales</taxon>
        <taxon>Staphylococcaceae</taxon>
        <taxon>Staphylococcus</taxon>
    </lineage>
</organism>
<evidence type="ECO:0000256" key="1">
    <source>
        <dbReference type="SAM" id="Phobius"/>
    </source>
</evidence>
<comment type="caution">
    <text evidence="2">The sequence shown here is derived from an EMBL/GenBank/DDBJ whole genome shotgun (WGS) entry which is preliminary data.</text>
</comment>
<dbReference type="Proteomes" id="UP000240859">
    <property type="component" value="Unassembled WGS sequence"/>
</dbReference>
<keyword evidence="1" id="KW-1133">Transmembrane helix</keyword>
<reference evidence="2 3" key="1">
    <citation type="journal article" date="2016" name="Front. Microbiol.">
        <title>Comprehensive Phylogenetic Analysis of Bovine Non-aureus Staphylococci Species Based on Whole-Genome Sequencing.</title>
        <authorList>
            <person name="Naushad S."/>
            <person name="Barkema H.W."/>
            <person name="Luby C."/>
            <person name="Condas L.A."/>
            <person name="Nobrega D.B."/>
            <person name="Carson D.A."/>
            <person name="De Buck J."/>
        </authorList>
    </citation>
    <scope>NUCLEOTIDE SEQUENCE [LARGE SCALE GENOMIC DNA]</scope>
    <source>
        <strain evidence="2 3">SNUC 1084</strain>
    </source>
</reference>
<accession>A0ABX5ITE2</accession>
<sequence length="66" mass="7707">MKYLIAILIIICIASLFTLIKWIDDRLFVKRDSKSTKELQDDKKWLLISLIGGLIVGTLFVMIYYL</sequence>
<evidence type="ECO:0000313" key="2">
    <source>
        <dbReference type="EMBL" id="PTI70655.1"/>
    </source>
</evidence>
<name>A0ABX5ITE2_9STAP</name>
<keyword evidence="1" id="KW-0472">Membrane</keyword>